<organism evidence="2 3">
    <name type="scientific">Ramazzottius varieornatus</name>
    <name type="common">Water bear</name>
    <name type="synonym">Tardigrade</name>
    <dbReference type="NCBI Taxonomy" id="947166"/>
    <lineage>
        <taxon>Eukaryota</taxon>
        <taxon>Metazoa</taxon>
        <taxon>Ecdysozoa</taxon>
        <taxon>Tardigrada</taxon>
        <taxon>Eutardigrada</taxon>
        <taxon>Parachela</taxon>
        <taxon>Hypsibioidea</taxon>
        <taxon>Ramazzottiidae</taxon>
        <taxon>Ramazzottius</taxon>
    </lineage>
</organism>
<evidence type="ECO:0000256" key="1">
    <source>
        <dbReference type="SAM" id="MobiDB-lite"/>
    </source>
</evidence>
<accession>A0A1D1V0I9</accession>
<sequence length="109" mass="12244">MNACPATGCHLKQVHKVQEPYAKAEKNSTAASGTNDKVEKQAALSKRVQLNIGSHSSLRWLHQLWILVSLHSDLFHPSPSGIRLQDSNTKSLRVRDDQPRLTYEVESTR</sequence>
<feature type="region of interest" description="Disordered" evidence="1">
    <location>
        <begin position="79"/>
        <end position="109"/>
    </location>
</feature>
<protein>
    <submittedName>
        <fullName evidence="2">Uncharacterized protein</fullName>
    </submittedName>
</protein>
<dbReference type="EMBL" id="BDGG01000003">
    <property type="protein sequence ID" value="GAU95364.1"/>
    <property type="molecule type" value="Genomic_DNA"/>
</dbReference>
<evidence type="ECO:0000313" key="3">
    <source>
        <dbReference type="Proteomes" id="UP000186922"/>
    </source>
</evidence>
<dbReference type="Proteomes" id="UP000186922">
    <property type="component" value="Unassembled WGS sequence"/>
</dbReference>
<dbReference type="AlphaFoldDB" id="A0A1D1V0I9"/>
<name>A0A1D1V0I9_RAMVA</name>
<evidence type="ECO:0000313" key="2">
    <source>
        <dbReference type="EMBL" id="GAU95364.1"/>
    </source>
</evidence>
<reference evidence="2 3" key="1">
    <citation type="journal article" date="2016" name="Nat. Commun.">
        <title>Extremotolerant tardigrade genome and improved radiotolerance of human cultured cells by tardigrade-unique protein.</title>
        <authorList>
            <person name="Hashimoto T."/>
            <person name="Horikawa D.D."/>
            <person name="Saito Y."/>
            <person name="Kuwahara H."/>
            <person name="Kozuka-Hata H."/>
            <person name="Shin-I T."/>
            <person name="Minakuchi Y."/>
            <person name="Ohishi K."/>
            <person name="Motoyama A."/>
            <person name="Aizu T."/>
            <person name="Enomoto A."/>
            <person name="Kondo K."/>
            <person name="Tanaka S."/>
            <person name="Hara Y."/>
            <person name="Koshikawa S."/>
            <person name="Sagara H."/>
            <person name="Miura T."/>
            <person name="Yokobori S."/>
            <person name="Miyagawa K."/>
            <person name="Suzuki Y."/>
            <person name="Kubo T."/>
            <person name="Oyama M."/>
            <person name="Kohara Y."/>
            <person name="Fujiyama A."/>
            <person name="Arakawa K."/>
            <person name="Katayama T."/>
            <person name="Toyoda A."/>
            <person name="Kunieda T."/>
        </authorList>
    </citation>
    <scope>NUCLEOTIDE SEQUENCE [LARGE SCALE GENOMIC DNA]</scope>
    <source>
        <strain evidence="2 3">YOKOZUNA-1</strain>
    </source>
</reference>
<keyword evidence="3" id="KW-1185">Reference proteome</keyword>
<proteinExistence type="predicted"/>
<comment type="caution">
    <text evidence="2">The sequence shown here is derived from an EMBL/GenBank/DDBJ whole genome shotgun (WGS) entry which is preliminary data.</text>
</comment>
<gene>
    <name evidence="2" type="primary">RvY_06994-1</name>
    <name evidence="2" type="synonym">RvY_06994.1</name>
    <name evidence="2" type="ORF">RvY_06994</name>
</gene>